<evidence type="ECO:0000256" key="1">
    <source>
        <dbReference type="SAM" id="MobiDB-lite"/>
    </source>
</evidence>
<evidence type="ECO:0000313" key="2">
    <source>
        <dbReference type="EMBL" id="RPD55574.1"/>
    </source>
</evidence>
<accession>A0A5C2RVZ7</accession>
<evidence type="ECO:0000313" key="3">
    <source>
        <dbReference type="Proteomes" id="UP000313359"/>
    </source>
</evidence>
<keyword evidence="3" id="KW-1185">Reference proteome</keyword>
<sequence>MKGIASWKSPAELLNPPPRSFRRTPPVDIARDPFPIMILVGEGSIDKGFAYVAPESTGSVAGVSEHPFRTRDVNEHDWRLFLHDVRLAGSLSPMNKVVAGLTPLATGIGMVWPAGVYKGVESLMRKSKVKGPVSQLIDYWNNFFFHLRGMHVSLMRGPPKYVHVPVVPKATEDKKWRLVVSYHPAYLQDGSPRTPAAKESQF</sequence>
<feature type="region of interest" description="Disordered" evidence="1">
    <location>
        <begin position="1"/>
        <end position="25"/>
    </location>
</feature>
<gene>
    <name evidence="2" type="ORF">L227DRAFT_509869</name>
</gene>
<dbReference type="AlphaFoldDB" id="A0A5C2RVZ7"/>
<organism evidence="2 3">
    <name type="scientific">Lentinus tigrinus ALCF2SS1-6</name>
    <dbReference type="NCBI Taxonomy" id="1328759"/>
    <lineage>
        <taxon>Eukaryota</taxon>
        <taxon>Fungi</taxon>
        <taxon>Dikarya</taxon>
        <taxon>Basidiomycota</taxon>
        <taxon>Agaricomycotina</taxon>
        <taxon>Agaricomycetes</taxon>
        <taxon>Polyporales</taxon>
        <taxon>Polyporaceae</taxon>
        <taxon>Lentinus</taxon>
    </lineage>
</organism>
<dbReference type="EMBL" id="ML122294">
    <property type="protein sequence ID" value="RPD55574.1"/>
    <property type="molecule type" value="Genomic_DNA"/>
</dbReference>
<proteinExistence type="predicted"/>
<dbReference type="STRING" id="1328759.A0A5C2RVZ7"/>
<dbReference type="InterPro" id="IPR028018">
    <property type="entry name" value="DUF4646"/>
</dbReference>
<dbReference type="Pfam" id="PF15496">
    <property type="entry name" value="DUF4646"/>
    <property type="match status" value="1"/>
</dbReference>
<name>A0A5C2RVZ7_9APHY</name>
<dbReference type="OrthoDB" id="5314275at2759"/>
<reference evidence="2" key="1">
    <citation type="journal article" date="2018" name="Genome Biol. Evol.">
        <title>Genomics and development of Lentinus tigrinus, a white-rot wood-decaying mushroom with dimorphic fruiting bodies.</title>
        <authorList>
            <person name="Wu B."/>
            <person name="Xu Z."/>
            <person name="Knudson A."/>
            <person name="Carlson A."/>
            <person name="Chen N."/>
            <person name="Kovaka S."/>
            <person name="LaButti K."/>
            <person name="Lipzen A."/>
            <person name="Pennachio C."/>
            <person name="Riley R."/>
            <person name="Schakwitz W."/>
            <person name="Umezawa K."/>
            <person name="Ohm R.A."/>
            <person name="Grigoriev I.V."/>
            <person name="Nagy L.G."/>
            <person name="Gibbons J."/>
            <person name="Hibbett D."/>
        </authorList>
    </citation>
    <scope>NUCLEOTIDE SEQUENCE [LARGE SCALE GENOMIC DNA]</scope>
    <source>
        <strain evidence="2">ALCF2SS1-6</strain>
    </source>
</reference>
<protein>
    <submittedName>
        <fullName evidence="2">Uncharacterized protein</fullName>
    </submittedName>
</protein>
<dbReference type="Proteomes" id="UP000313359">
    <property type="component" value="Unassembled WGS sequence"/>
</dbReference>